<dbReference type="RefSeq" id="XP_007331350.1">
    <property type="nucleotide sequence ID" value="XM_007331288.1"/>
</dbReference>
<feature type="compositionally biased region" description="Low complexity" evidence="1">
    <location>
        <begin position="757"/>
        <end position="776"/>
    </location>
</feature>
<feature type="region of interest" description="Disordered" evidence="1">
    <location>
        <begin position="735"/>
        <end position="777"/>
    </location>
</feature>
<dbReference type="EMBL" id="JH971393">
    <property type="protein sequence ID" value="EKM77973.1"/>
    <property type="molecule type" value="Genomic_DNA"/>
</dbReference>
<sequence length="896" mass="92631">MAAPTQEYPPWLTPVPTVVPDVNGVPTTSTTILFLPLTYYGPSIPLGPDWTYGGLTPPPSTSRTTTLSATPSSTTSSSLTLSSSVSSSISIPTSTSLSTSSSVTPPSSSSTVAAPTNTSSPAGGGTLTRGQLIGVIIASVLGFIFLLVLILAAYLFFKGKRRRSGANDRNLGTDYAVVPRQGGSREPGEGSPRHSGEEGDSFLRPSGYTRGARGKAGPSGAAYTEVGVKPPVPPKVPRIPAPPATTSNLASSNSSRGTSSNPSQNSKPSVGSSKSEFYGTLLAEDNPSRIQNRIGPIREEHEHGMTGGAILTPEQMEQLNDENVLPPGNGEGEYTGAYAYSLLPPPRLVDPAMSSPEAALPRPPFGQRESALSHHSSSVPPDSDENATLLTARRVRVEELGPRSPSDPSPITEESDTSRQSTSFLGAIASRLTWRRSESPRSSQQRPLLQSSPLSDSDPEQGRLRAPPAVPPMSEVARMRPGLSTLGLGPDGSRPISSVSGKSQNSGGTIYHDALSSLPGTPSLPPLPRAATPSDFAPGPTPPPSVGPSGFQHRPSVPSHLGQSSTSAPSAQQRAPPQTDSPATTSFGQTLAPNLDILDMPAPSAVSSFGSNSTFSHQASTTSDATIVNHARPNIFQPRLGIIPTPKSWADLSSGTVPSPGSFAGDQDNGVGIGITIDILEEEPPVAGEGWRSMASTSGGEGEGEHHGRRTTFGLPQYVHQQDLTSEQASLYSMRSRLTASPPRSTGSAPASRRELSYGSNSSRPSARSASDGSSNLLSFARSGSITSDDRKRGLAHGVPISPALSAFNNHHTRNTSGSGSDGMVLSRDGSSSGNASAGHGHELAVISEDGGLQSPNMAHLAPARVGGGSAMSSPPMSPLSMPWAGGLDESWNASS</sequence>
<feature type="region of interest" description="Disordered" evidence="1">
    <location>
        <begin position="165"/>
        <end position="276"/>
    </location>
</feature>
<dbReference type="GeneID" id="18825805"/>
<dbReference type="KEGG" id="abp:AGABI1DRAFT121639"/>
<feature type="compositionally biased region" description="Low complexity" evidence="1">
    <location>
        <begin position="440"/>
        <end position="456"/>
    </location>
</feature>
<feature type="compositionally biased region" description="Polar residues" evidence="1">
    <location>
        <begin position="735"/>
        <end position="749"/>
    </location>
</feature>
<proteinExistence type="predicted"/>
<dbReference type="OMA" id="QTPIWTG"/>
<dbReference type="AlphaFoldDB" id="K5X462"/>
<feature type="compositionally biased region" description="Basic and acidic residues" evidence="1">
    <location>
        <begin position="186"/>
        <end position="197"/>
    </location>
</feature>
<accession>K5X462</accession>
<feature type="transmembrane region" description="Helical" evidence="2">
    <location>
        <begin position="132"/>
        <end position="157"/>
    </location>
</feature>
<feature type="compositionally biased region" description="Pro residues" evidence="1">
    <location>
        <begin position="230"/>
        <end position="243"/>
    </location>
</feature>
<evidence type="ECO:0000256" key="1">
    <source>
        <dbReference type="SAM" id="MobiDB-lite"/>
    </source>
</evidence>
<keyword evidence="2" id="KW-1133">Transmembrane helix</keyword>
<protein>
    <submittedName>
        <fullName evidence="3">Uncharacterized protein</fullName>
    </submittedName>
</protein>
<feature type="compositionally biased region" description="Polar residues" evidence="1">
    <location>
        <begin position="495"/>
        <end position="508"/>
    </location>
</feature>
<feature type="region of interest" description="Disordered" evidence="1">
    <location>
        <begin position="51"/>
        <end position="125"/>
    </location>
</feature>
<organism evidence="3 4">
    <name type="scientific">Agaricus bisporus var. burnettii (strain JB137-S8 / ATCC MYA-4627 / FGSC 10392)</name>
    <name type="common">White button mushroom</name>
    <dbReference type="NCBI Taxonomy" id="597362"/>
    <lineage>
        <taxon>Eukaryota</taxon>
        <taxon>Fungi</taxon>
        <taxon>Dikarya</taxon>
        <taxon>Basidiomycota</taxon>
        <taxon>Agaricomycotina</taxon>
        <taxon>Agaricomycetes</taxon>
        <taxon>Agaricomycetidae</taxon>
        <taxon>Agaricales</taxon>
        <taxon>Agaricineae</taxon>
        <taxon>Agaricaceae</taxon>
        <taxon>Agaricus</taxon>
    </lineage>
</organism>
<dbReference type="Proteomes" id="UP000008493">
    <property type="component" value="Unassembled WGS sequence"/>
</dbReference>
<feature type="compositionally biased region" description="Polar residues" evidence="1">
    <location>
        <begin position="807"/>
        <end position="819"/>
    </location>
</feature>
<evidence type="ECO:0000256" key="2">
    <source>
        <dbReference type="SAM" id="Phobius"/>
    </source>
</evidence>
<feature type="region of interest" description="Disordered" evidence="1">
    <location>
        <begin position="802"/>
        <end position="896"/>
    </location>
</feature>
<name>K5X462_AGABU</name>
<keyword evidence="2" id="KW-0472">Membrane</keyword>
<feature type="compositionally biased region" description="Polar residues" evidence="1">
    <location>
        <begin position="561"/>
        <end position="589"/>
    </location>
</feature>
<evidence type="ECO:0000313" key="3">
    <source>
        <dbReference type="EMBL" id="EKM77973.1"/>
    </source>
</evidence>
<feature type="compositionally biased region" description="Low complexity" evidence="1">
    <location>
        <begin position="871"/>
        <end position="883"/>
    </location>
</feature>
<feature type="compositionally biased region" description="Low complexity" evidence="1">
    <location>
        <begin position="61"/>
        <end position="121"/>
    </location>
</feature>
<evidence type="ECO:0000313" key="4">
    <source>
        <dbReference type="Proteomes" id="UP000008493"/>
    </source>
</evidence>
<reference evidence="4" key="1">
    <citation type="journal article" date="2012" name="Proc. Natl. Acad. Sci. U.S.A.">
        <title>Genome sequence of the button mushroom Agaricus bisporus reveals mechanisms governing adaptation to a humic-rich ecological niche.</title>
        <authorList>
            <person name="Morin E."/>
            <person name="Kohler A."/>
            <person name="Baker A.R."/>
            <person name="Foulongne-Oriol M."/>
            <person name="Lombard V."/>
            <person name="Nagy L.G."/>
            <person name="Ohm R.A."/>
            <person name="Patyshakuliyeva A."/>
            <person name="Brun A."/>
            <person name="Aerts A.L."/>
            <person name="Bailey A.M."/>
            <person name="Billette C."/>
            <person name="Coutinho P.M."/>
            <person name="Deakin G."/>
            <person name="Doddapaneni H."/>
            <person name="Floudas D."/>
            <person name="Grimwood J."/>
            <person name="Hilden K."/>
            <person name="Kuees U."/>
            <person name="LaButti K.M."/>
            <person name="Lapidus A."/>
            <person name="Lindquist E.A."/>
            <person name="Lucas S.M."/>
            <person name="Murat C."/>
            <person name="Riley R.W."/>
            <person name="Salamov A.A."/>
            <person name="Schmutz J."/>
            <person name="Subramanian V."/>
            <person name="Woesten H.A.B."/>
            <person name="Xu J."/>
            <person name="Eastwood D.C."/>
            <person name="Foster G.D."/>
            <person name="Sonnenberg A.S."/>
            <person name="Cullen D."/>
            <person name="de Vries R.P."/>
            <person name="Lundell T."/>
            <person name="Hibbett D.S."/>
            <person name="Henrissat B."/>
            <person name="Burton K.S."/>
            <person name="Kerrigan R.W."/>
            <person name="Challen M.P."/>
            <person name="Grigoriev I.V."/>
            <person name="Martin F."/>
        </authorList>
    </citation>
    <scope>NUCLEOTIDE SEQUENCE [LARGE SCALE GENOMIC DNA]</scope>
    <source>
        <strain evidence="4">JB137-S8 / ATCC MYA-4627 / FGSC 10392</strain>
    </source>
</reference>
<gene>
    <name evidence="3" type="ORF">AGABI1DRAFT_121639</name>
</gene>
<keyword evidence="4" id="KW-1185">Reference proteome</keyword>
<feature type="compositionally biased region" description="Low complexity" evidence="1">
    <location>
        <begin position="830"/>
        <end position="839"/>
    </location>
</feature>
<feature type="region of interest" description="Disordered" evidence="1">
    <location>
        <begin position="301"/>
        <end position="589"/>
    </location>
</feature>
<dbReference type="InParanoid" id="K5X462"/>
<feature type="region of interest" description="Disordered" evidence="1">
    <location>
        <begin position="689"/>
        <end position="711"/>
    </location>
</feature>
<dbReference type="HOGENOM" id="CLU_007969_0_0_1"/>
<feature type="compositionally biased region" description="Low complexity" evidence="1">
    <location>
        <begin position="247"/>
        <end position="266"/>
    </location>
</feature>
<keyword evidence="2" id="KW-0812">Transmembrane</keyword>
<dbReference type="eggNOG" id="ENOG502RZBP">
    <property type="taxonomic scope" value="Eukaryota"/>
</dbReference>
<dbReference type="OrthoDB" id="2563978at2759"/>